<dbReference type="InterPro" id="IPR033728">
    <property type="entry name" value="ThrRS_core"/>
</dbReference>
<dbReference type="Proteomes" id="UP001157161">
    <property type="component" value="Unassembled WGS sequence"/>
</dbReference>
<dbReference type="Pfam" id="PF00587">
    <property type="entry name" value="tRNA-synt_2b"/>
    <property type="match status" value="1"/>
</dbReference>
<dbReference type="SUPFAM" id="SSF55186">
    <property type="entry name" value="ThrRS/AlaRS common domain"/>
    <property type="match status" value="1"/>
</dbReference>
<sequence length="674" mass="75274">MPEIHLTLDGVTTAIEAGTTAWALLGKERTVVAVRVDGELRDLDRELPADAVVERVTIDSHDGLDILRHSAAHVLAQAVQQVNPEAKLGIGPPITDGFYYDFDVATPFTPEQLTELDKVMGRIIKEGQTFRRRVVTEDEARAELAHEPYKLELIGLKSAVAGDGDQVGEGASVEVGAGELTIYDNVRGAGRESETVVWKDLCRGPHLPSTRLIGNGVQLMRSAAAYWRGSEKNPQLQRVYGTAWPSKDELRAHLERLAEAERRDHRRLGTELDLFSFPDEIGSGLAVFHPRGGVVRMVMEEYARKRHIEAGYEFVYSPHATKGKLFELSGHLDWYADGMYPPMQLDAEYHADGTLRREGQDYYLKPMNCPMHNLIFDSRGRSYRELPLRLFEFGTVYRYEKSGVVHGLTRARGFTQDDAHIYTTREDMRAELASLLTFVLDLLKDYGLEDFYLELSTRNPEKSVGDDATWEEATQTLREVAEASGLELVPDPGGAAFYGPKISVQAKDAIGRTWQMSTIQLDFNLPERFDLTYQAADGSRQRPVMIHRALFGSIERFFAVLLEHYAGAFPAWLAPVQVLAVPVAEPFNDYLHDVATQLRAAGVRVEVDTSDDRFNKKIRNATKQKVPFVLIAGGEDAEAGAVSFRYRDGTQRNGVPVAEAIELVRAAIDTRVQV</sequence>
<evidence type="ECO:0000256" key="4">
    <source>
        <dbReference type="ARBA" id="ARBA00022555"/>
    </source>
</evidence>
<keyword evidence="6 14" id="KW-0479">Metal-binding</keyword>
<dbReference type="InterPro" id="IPR004095">
    <property type="entry name" value="TGS"/>
</dbReference>
<proteinExistence type="inferred from homology"/>
<dbReference type="PANTHER" id="PTHR11451:SF44">
    <property type="entry name" value="THREONINE--TRNA LIGASE, CHLOROPLASTIC_MITOCHONDRIAL 2"/>
    <property type="match status" value="1"/>
</dbReference>
<keyword evidence="11 14" id="KW-0648">Protein biosynthesis</keyword>
<dbReference type="SUPFAM" id="SSF52954">
    <property type="entry name" value="Class II aaRS ABD-related"/>
    <property type="match status" value="1"/>
</dbReference>
<evidence type="ECO:0000256" key="5">
    <source>
        <dbReference type="ARBA" id="ARBA00022598"/>
    </source>
</evidence>
<dbReference type="CDD" id="cd00860">
    <property type="entry name" value="ThrRS_anticodon"/>
    <property type="match status" value="1"/>
</dbReference>
<dbReference type="SUPFAM" id="SSF55681">
    <property type="entry name" value="Class II aaRS and biotin synthetases"/>
    <property type="match status" value="1"/>
</dbReference>
<dbReference type="Gene3D" id="3.40.50.800">
    <property type="entry name" value="Anticodon-binding domain"/>
    <property type="match status" value="1"/>
</dbReference>
<feature type="binding site" evidence="14">
    <location>
        <position position="420"/>
    </location>
    <ligand>
        <name>Zn(2+)</name>
        <dbReference type="ChEBI" id="CHEBI:29105"/>
        <note>catalytic</note>
    </ligand>
</feature>
<dbReference type="GO" id="GO:0006435">
    <property type="term" value="P:threonyl-tRNA aminoacylation"/>
    <property type="evidence" value="ECO:0007669"/>
    <property type="project" value="UniProtKB-UniRule"/>
</dbReference>
<dbReference type="InterPro" id="IPR002314">
    <property type="entry name" value="aa-tRNA-synt_IIb"/>
</dbReference>
<dbReference type="SMART" id="SM00863">
    <property type="entry name" value="tRNA_SAD"/>
    <property type="match status" value="1"/>
</dbReference>
<comment type="subcellular location">
    <subcellularLocation>
        <location evidence="1 14">Cytoplasm</location>
    </subcellularLocation>
</comment>
<dbReference type="Gene3D" id="3.30.980.10">
    <property type="entry name" value="Threonyl-trna Synthetase, Chain A, domain 2"/>
    <property type="match status" value="1"/>
</dbReference>
<dbReference type="RefSeq" id="WP_284250228.1">
    <property type="nucleotide sequence ID" value="NZ_BSUM01000001.1"/>
</dbReference>
<dbReference type="Gene3D" id="3.30.930.10">
    <property type="entry name" value="Bira Bifunctional Protein, Domain 2"/>
    <property type="match status" value="1"/>
</dbReference>
<evidence type="ECO:0000313" key="18">
    <source>
        <dbReference type="Proteomes" id="UP001157161"/>
    </source>
</evidence>
<dbReference type="InterPro" id="IPR002320">
    <property type="entry name" value="Thr-tRNA-ligase_IIa"/>
</dbReference>
<evidence type="ECO:0000256" key="8">
    <source>
        <dbReference type="ARBA" id="ARBA00022833"/>
    </source>
</evidence>
<dbReference type="PROSITE" id="PS50862">
    <property type="entry name" value="AA_TRNA_LIGASE_II"/>
    <property type="match status" value="1"/>
</dbReference>
<organism evidence="17 18">
    <name type="scientific">Litorihabitans aurantiacus</name>
    <dbReference type="NCBI Taxonomy" id="1930061"/>
    <lineage>
        <taxon>Bacteria</taxon>
        <taxon>Bacillati</taxon>
        <taxon>Actinomycetota</taxon>
        <taxon>Actinomycetes</taxon>
        <taxon>Micrococcales</taxon>
        <taxon>Beutenbergiaceae</taxon>
        <taxon>Litorihabitans</taxon>
    </lineage>
</organism>
<dbReference type="Gene3D" id="3.30.54.20">
    <property type="match status" value="1"/>
</dbReference>
<dbReference type="NCBIfam" id="TIGR00418">
    <property type="entry name" value="thrS"/>
    <property type="match status" value="1"/>
</dbReference>
<dbReference type="AlphaFoldDB" id="A0AA38CTE2"/>
<keyword evidence="3 14" id="KW-0963">Cytoplasm</keyword>
<name>A0AA38CTE2_9MICO</name>
<evidence type="ECO:0000256" key="14">
    <source>
        <dbReference type="HAMAP-Rule" id="MF_00184"/>
    </source>
</evidence>
<dbReference type="GO" id="GO:0004829">
    <property type="term" value="F:threonine-tRNA ligase activity"/>
    <property type="evidence" value="ECO:0007669"/>
    <property type="project" value="UniProtKB-UniRule"/>
</dbReference>
<dbReference type="EC" id="6.1.1.3" evidence="14"/>
<dbReference type="PRINTS" id="PR01047">
    <property type="entry name" value="TRNASYNTHTHR"/>
</dbReference>
<comment type="catalytic activity">
    <reaction evidence="13 14">
        <text>tRNA(Thr) + L-threonine + ATP = L-threonyl-tRNA(Thr) + AMP + diphosphate + H(+)</text>
        <dbReference type="Rhea" id="RHEA:24624"/>
        <dbReference type="Rhea" id="RHEA-COMP:9670"/>
        <dbReference type="Rhea" id="RHEA-COMP:9704"/>
        <dbReference type="ChEBI" id="CHEBI:15378"/>
        <dbReference type="ChEBI" id="CHEBI:30616"/>
        <dbReference type="ChEBI" id="CHEBI:33019"/>
        <dbReference type="ChEBI" id="CHEBI:57926"/>
        <dbReference type="ChEBI" id="CHEBI:78442"/>
        <dbReference type="ChEBI" id="CHEBI:78534"/>
        <dbReference type="ChEBI" id="CHEBI:456215"/>
        <dbReference type="EC" id="6.1.1.3"/>
    </reaction>
</comment>
<reference evidence="17" key="2">
    <citation type="submission" date="2023-02" db="EMBL/GenBank/DDBJ databases">
        <authorList>
            <person name="Sun Q."/>
            <person name="Mori K."/>
        </authorList>
    </citation>
    <scope>NUCLEOTIDE SEQUENCE</scope>
    <source>
        <strain evidence="17">NBRC 112290</strain>
    </source>
</reference>
<evidence type="ECO:0000256" key="7">
    <source>
        <dbReference type="ARBA" id="ARBA00022741"/>
    </source>
</evidence>
<dbReference type="FunFam" id="3.40.50.800:FF:000001">
    <property type="entry name" value="Threonine--tRNA ligase"/>
    <property type="match status" value="1"/>
</dbReference>
<dbReference type="HAMAP" id="MF_00184">
    <property type="entry name" value="Thr_tRNA_synth"/>
    <property type="match status" value="1"/>
</dbReference>
<feature type="domain" description="Aminoacyl-transfer RNA synthetases class-II family profile" evidence="15">
    <location>
        <begin position="299"/>
        <end position="570"/>
    </location>
</feature>
<protein>
    <recommendedName>
        <fullName evidence="14">Threonine--tRNA ligase</fullName>
        <ecNumber evidence="14">6.1.1.3</ecNumber>
    </recommendedName>
    <alternativeName>
        <fullName evidence="14">Threonyl-tRNA synthetase</fullName>
        <shortName evidence="14">ThrRS</shortName>
    </alternativeName>
</protein>
<keyword evidence="8 14" id="KW-0862">Zinc</keyword>
<dbReference type="InterPro" id="IPR006195">
    <property type="entry name" value="aa-tRNA-synth_II"/>
</dbReference>
<keyword evidence="5 14" id="KW-0436">Ligase</keyword>
<keyword evidence="9 14" id="KW-0067">ATP-binding</keyword>
<dbReference type="InterPro" id="IPR004154">
    <property type="entry name" value="Anticodon-bd"/>
</dbReference>
<comment type="caution">
    <text evidence="17">The sequence shown here is derived from an EMBL/GenBank/DDBJ whole genome shotgun (WGS) entry which is preliminary data.</text>
</comment>
<evidence type="ECO:0000256" key="10">
    <source>
        <dbReference type="ARBA" id="ARBA00022884"/>
    </source>
</evidence>
<evidence type="ECO:0000256" key="3">
    <source>
        <dbReference type="ARBA" id="ARBA00022490"/>
    </source>
</evidence>
<evidence type="ECO:0000259" key="15">
    <source>
        <dbReference type="PROSITE" id="PS50862"/>
    </source>
</evidence>
<dbReference type="FunFam" id="3.30.54.20:FF:000003">
    <property type="entry name" value="Threonine--tRNA ligase"/>
    <property type="match status" value="1"/>
</dbReference>
<reference evidence="17" key="1">
    <citation type="journal article" date="2014" name="Int. J. Syst. Evol. Microbiol.">
        <title>Complete genome sequence of Corynebacterium casei LMG S-19264T (=DSM 44701T), isolated from a smear-ripened cheese.</title>
        <authorList>
            <consortium name="US DOE Joint Genome Institute (JGI-PGF)"/>
            <person name="Walter F."/>
            <person name="Albersmeier A."/>
            <person name="Kalinowski J."/>
            <person name="Ruckert C."/>
        </authorList>
    </citation>
    <scope>NUCLEOTIDE SEQUENCE</scope>
    <source>
        <strain evidence="17">NBRC 112290</strain>
    </source>
</reference>
<comment type="caution">
    <text evidence="14">Lacks conserved residue(s) required for the propagation of feature annotation.</text>
</comment>
<dbReference type="CDD" id="cd01667">
    <property type="entry name" value="TGS_ThrRS"/>
    <property type="match status" value="1"/>
</dbReference>
<dbReference type="CDD" id="cd00771">
    <property type="entry name" value="ThrRS_core"/>
    <property type="match status" value="1"/>
</dbReference>
<accession>A0AA38CTE2</accession>
<dbReference type="Pfam" id="PF03129">
    <property type="entry name" value="HGTP_anticodon"/>
    <property type="match status" value="1"/>
</dbReference>
<dbReference type="GO" id="GO:0000049">
    <property type="term" value="F:tRNA binding"/>
    <property type="evidence" value="ECO:0007669"/>
    <property type="project" value="UniProtKB-KW"/>
</dbReference>
<keyword evidence="7 14" id="KW-0547">Nucleotide-binding</keyword>
<dbReference type="InterPro" id="IPR012947">
    <property type="entry name" value="tRNA_SAD"/>
</dbReference>
<keyword evidence="12 14" id="KW-0030">Aminoacyl-tRNA synthetase</keyword>
<dbReference type="GO" id="GO:0005737">
    <property type="term" value="C:cytoplasm"/>
    <property type="evidence" value="ECO:0007669"/>
    <property type="project" value="UniProtKB-SubCell"/>
</dbReference>
<dbReference type="InterPro" id="IPR047246">
    <property type="entry name" value="ThrRS_anticodon"/>
</dbReference>
<evidence type="ECO:0000256" key="13">
    <source>
        <dbReference type="ARBA" id="ARBA00049515"/>
    </source>
</evidence>
<comment type="subunit">
    <text evidence="14">Homodimer.</text>
</comment>
<evidence type="ECO:0000256" key="6">
    <source>
        <dbReference type="ARBA" id="ARBA00022723"/>
    </source>
</evidence>
<comment type="similarity">
    <text evidence="2 14">Belongs to the class-II aminoacyl-tRNA synthetase family.</text>
</comment>
<keyword evidence="10 14" id="KW-0694">RNA-binding</keyword>
<feature type="binding site" evidence="14">
    <location>
        <position position="547"/>
    </location>
    <ligand>
        <name>Zn(2+)</name>
        <dbReference type="ChEBI" id="CHEBI:29105"/>
        <note>catalytic</note>
    </ligand>
</feature>
<comment type="cofactor">
    <cofactor evidence="14">
        <name>Zn(2+)</name>
        <dbReference type="ChEBI" id="CHEBI:29105"/>
    </cofactor>
    <text evidence="14">Binds 1 zinc ion per subunit.</text>
</comment>
<dbReference type="GO" id="GO:0046872">
    <property type="term" value="F:metal ion binding"/>
    <property type="evidence" value="ECO:0007669"/>
    <property type="project" value="UniProtKB-KW"/>
</dbReference>
<dbReference type="InterPro" id="IPR018163">
    <property type="entry name" value="Thr/Ala-tRNA-synth_IIc_edit"/>
</dbReference>
<feature type="domain" description="TGS" evidence="16">
    <location>
        <begin position="1"/>
        <end position="57"/>
    </location>
</feature>
<keyword evidence="4 14" id="KW-0820">tRNA-binding</keyword>
<evidence type="ECO:0000256" key="9">
    <source>
        <dbReference type="ARBA" id="ARBA00022840"/>
    </source>
</evidence>
<dbReference type="FunFam" id="3.30.930.10:FF:000019">
    <property type="entry name" value="Threonine--tRNA ligase"/>
    <property type="match status" value="1"/>
</dbReference>
<dbReference type="InterPro" id="IPR036621">
    <property type="entry name" value="Anticodon-bd_dom_sf"/>
</dbReference>
<dbReference type="GO" id="GO:0005524">
    <property type="term" value="F:ATP binding"/>
    <property type="evidence" value="ECO:0007669"/>
    <property type="project" value="UniProtKB-UniRule"/>
</dbReference>
<dbReference type="InterPro" id="IPR045864">
    <property type="entry name" value="aa-tRNA-synth_II/BPL/LPL"/>
</dbReference>
<evidence type="ECO:0000313" key="17">
    <source>
        <dbReference type="EMBL" id="GMA31390.1"/>
    </source>
</evidence>
<evidence type="ECO:0000256" key="1">
    <source>
        <dbReference type="ARBA" id="ARBA00004496"/>
    </source>
</evidence>
<evidence type="ECO:0000256" key="11">
    <source>
        <dbReference type="ARBA" id="ARBA00022917"/>
    </source>
</evidence>
<evidence type="ECO:0000256" key="12">
    <source>
        <dbReference type="ARBA" id="ARBA00023146"/>
    </source>
</evidence>
<evidence type="ECO:0000256" key="2">
    <source>
        <dbReference type="ARBA" id="ARBA00008226"/>
    </source>
</evidence>
<dbReference type="EMBL" id="BSUM01000001">
    <property type="protein sequence ID" value="GMA31390.1"/>
    <property type="molecule type" value="Genomic_DNA"/>
</dbReference>
<keyword evidence="18" id="KW-1185">Reference proteome</keyword>
<dbReference type="Pfam" id="PF07973">
    <property type="entry name" value="tRNA_SAD"/>
    <property type="match status" value="1"/>
</dbReference>
<dbReference type="PANTHER" id="PTHR11451">
    <property type="entry name" value="THREONINE-TRNA LIGASE"/>
    <property type="match status" value="1"/>
</dbReference>
<evidence type="ECO:0000259" key="16">
    <source>
        <dbReference type="PROSITE" id="PS51880"/>
    </source>
</evidence>
<gene>
    <name evidence="14 17" type="primary">thrS</name>
    <name evidence="17" type="ORF">GCM10025875_13820</name>
</gene>
<dbReference type="PROSITE" id="PS51880">
    <property type="entry name" value="TGS"/>
    <property type="match status" value="1"/>
</dbReference>
<feature type="binding site" evidence="14">
    <location>
        <position position="369"/>
    </location>
    <ligand>
        <name>Zn(2+)</name>
        <dbReference type="ChEBI" id="CHEBI:29105"/>
        <note>catalytic</note>
    </ligand>
</feature>